<name>A0A0H3BKU8_TREPS</name>
<evidence type="ECO:0000256" key="1">
    <source>
        <dbReference type="ARBA" id="ARBA00022679"/>
    </source>
</evidence>
<organism evidence="3 4">
    <name type="scientific">Treponema pallidum subsp. pallidum (strain SS14)</name>
    <dbReference type="NCBI Taxonomy" id="455434"/>
    <lineage>
        <taxon>Bacteria</taxon>
        <taxon>Pseudomonadati</taxon>
        <taxon>Spirochaetota</taxon>
        <taxon>Spirochaetia</taxon>
        <taxon>Spirochaetales</taxon>
        <taxon>Treponemataceae</taxon>
        <taxon>Treponema</taxon>
    </lineage>
</organism>
<dbReference type="EMBL" id="CP000805">
    <property type="protein sequence ID" value="ACD71022.1"/>
    <property type="molecule type" value="Genomic_DNA"/>
</dbReference>
<dbReference type="RefSeq" id="WP_010882049.1">
    <property type="nucleotide sequence ID" value="NC_010741.1"/>
</dbReference>
<dbReference type="Gene3D" id="3.40.1180.10">
    <property type="entry name" value="Decaprenyl diphosphate synthase-like"/>
    <property type="match status" value="1"/>
</dbReference>
<feature type="binding site" evidence="2">
    <location>
        <position position="9"/>
    </location>
    <ligand>
        <name>Mg(2+)</name>
        <dbReference type="ChEBI" id="CHEBI:18420"/>
    </ligand>
</feature>
<dbReference type="InterPro" id="IPR001441">
    <property type="entry name" value="UPP_synth-like"/>
</dbReference>
<dbReference type="KEGG" id="tpp:TPASS_0603"/>
<dbReference type="PATRIC" id="fig|455434.6.peg.598"/>
<comment type="cofactor">
    <cofactor evidence="2">
        <name>Mg(2+)</name>
        <dbReference type="ChEBI" id="CHEBI:18420"/>
    </cofactor>
    <text evidence="2">Binds 2 magnesium ions per subunit.</text>
</comment>
<evidence type="ECO:0000256" key="2">
    <source>
        <dbReference type="HAMAP-Rule" id="MF_01139"/>
    </source>
</evidence>
<feature type="binding site" evidence="2">
    <location>
        <begin position="10"/>
        <end position="13"/>
    </location>
    <ligand>
        <name>substrate</name>
    </ligand>
</feature>
<dbReference type="SMR" id="A0A0H3BKU8"/>
<dbReference type="HAMAP" id="MF_01139">
    <property type="entry name" value="ISPT"/>
    <property type="match status" value="1"/>
</dbReference>
<feature type="binding site" evidence="2">
    <location>
        <position position="194"/>
    </location>
    <ligand>
        <name>Mg(2+)</name>
        <dbReference type="ChEBI" id="CHEBI:18420"/>
    </ligand>
</feature>
<feature type="binding site" evidence="2">
    <location>
        <position position="14"/>
    </location>
    <ligand>
        <name>substrate</name>
    </ligand>
</feature>
<keyword evidence="2" id="KW-0479">Metal-binding</keyword>
<evidence type="ECO:0000313" key="4">
    <source>
        <dbReference type="Proteomes" id="UP000001202"/>
    </source>
</evidence>
<dbReference type="NCBIfam" id="NF011407">
    <property type="entry name" value="PRK14833.1"/>
    <property type="match status" value="1"/>
</dbReference>
<feature type="binding site" evidence="2">
    <location>
        <begin position="54"/>
        <end position="56"/>
    </location>
    <ligand>
        <name>substrate</name>
    </ligand>
</feature>
<dbReference type="GO" id="GO:0045547">
    <property type="term" value="F:ditrans,polycis-polyprenyl diphosphate synthase [(2E,6E)-farnesyl diphosphate specific] activity"/>
    <property type="evidence" value="ECO:0007669"/>
    <property type="project" value="TreeGrafter"/>
</dbReference>
<proteinExistence type="inferred from homology"/>
<feature type="binding site" evidence="2">
    <location>
        <begin position="181"/>
        <end position="183"/>
    </location>
    <ligand>
        <name>substrate</name>
    </ligand>
</feature>
<dbReference type="GeneID" id="93876370"/>
<dbReference type="PROSITE" id="PS01066">
    <property type="entry name" value="UPP_SYNTHASE"/>
    <property type="match status" value="1"/>
</dbReference>
<keyword evidence="1 2" id="KW-0808">Transferase</keyword>
<feature type="active site" evidence="2">
    <location>
        <position position="9"/>
    </location>
</feature>
<dbReference type="InterPro" id="IPR018520">
    <property type="entry name" value="UPP_synth-like_CS"/>
</dbReference>
<dbReference type="GO" id="GO:0016094">
    <property type="term" value="P:polyprenol biosynthetic process"/>
    <property type="evidence" value="ECO:0007669"/>
    <property type="project" value="TreeGrafter"/>
</dbReference>
<feature type="binding site" evidence="2">
    <location>
        <position position="175"/>
    </location>
    <ligand>
        <name>substrate</name>
    </ligand>
</feature>
<dbReference type="PANTHER" id="PTHR10291">
    <property type="entry name" value="DEHYDRODOLICHYL DIPHOSPHATE SYNTHASE FAMILY MEMBER"/>
    <property type="match status" value="1"/>
</dbReference>
<gene>
    <name evidence="3" type="ordered locus">TPASS_0603</name>
</gene>
<dbReference type="PANTHER" id="PTHR10291:SF0">
    <property type="entry name" value="DEHYDRODOLICHYL DIPHOSPHATE SYNTHASE 2"/>
    <property type="match status" value="1"/>
</dbReference>
<reference evidence="3 4" key="1">
    <citation type="journal article" date="2008" name="BMC Microbiol.">
        <title>Complete genome sequence of Treponema pallidum ssp. pallidum strain SS14 determined with oligonucleotide arrays.</title>
        <authorList>
            <person name="Matejkova P."/>
            <person name="Strouhal M."/>
            <person name="Smajs D."/>
            <person name="Norris S.J."/>
            <person name="Palzkill T."/>
            <person name="Petrosino J.F."/>
            <person name="Sodergren E."/>
            <person name="Norton J.E."/>
            <person name="Singh J."/>
            <person name="Richmond T.A."/>
            <person name="Molla M.N."/>
            <person name="Albert T.J."/>
            <person name="Weinstock G.M."/>
        </authorList>
    </citation>
    <scope>NUCLEOTIDE SEQUENCE [LARGE SCALE GENOMIC DNA]</scope>
    <source>
        <strain evidence="3 4">SS14</strain>
    </source>
</reference>
<evidence type="ECO:0000313" key="3">
    <source>
        <dbReference type="EMBL" id="ACD71022.1"/>
    </source>
</evidence>
<dbReference type="AlphaFoldDB" id="A0A0H3BKU8"/>
<dbReference type="SUPFAM" id="SSF64005">
    <property type="entry name" value="Undecaprenyl diphosphate synthase"/>
    <property type="match status" value="1"/>
</dbReference>
<dbReference type="EC" id="2.5.1.-" evidence="2"/>
<dbReference type="Pfam" id="PF01255">
    <property type="entry name" value="Prenyltransf"/>
    <property type="match status" value="1"/>
</dbReference>
<feature type="binding site" evidence="2">
    <location>
        <position position="58"/>
    </location>
    <ligand>
        <name>substrate</name>
    </ligand>
</feature>
<comment type="similarity">
    <text evidence="2">Belongs to the UPP synthase family.</text>
</comment>
<dbReference type="InterPro" id="IPR036424">
    <property type="entry name" value="UPP_synth-like_sf"/>
</dbReference>
<feature type="binding site" evidence="2">
    <location>
        <position position="22"/>
    </location>
    <ligand>
        <name>substrate</name>
    </ligand>
</feature>
<protein>
    <recommendedName>
        <fullName evidence="2">Isoprenyl transferase</fullName>
        <ecNumber evidence="2">2.5.1.-</ecNumber>
    </recommendedName>
</protein>
<feature type="active site" description="Proton acceptor" evidence="2">
    <location>
        <position position="57"/>
    </location>
</feature>
<dbReference type="GO" id="GO:0000287">
    <property type="term" value="F:magnesium ion binding"/>
    <property type="evidence" value="ECO:0007669"/>
    <property type="project" value="UniProtKB-UniRule"/>
</dbReference>
<comment type="function">
    <text evidence="2">Catalyzes the condensation of isopentenyl diphosphate (IPP) with allylic pyrophosphates generating different type of terpenoids.</text>
</comment>
<dbReference type="NCBIfam" id="TIGR00055">
    <property type="entry name" value="uppS"/>
    <property type="match status" value="1"/>
</dbReference>
<comment type="subunit">
    <text evidence="2">Homodimer.</text>
</comment>
<keyword evidence="2" id="KW-0460">Magnesium</keyword>
<feature type="binding site" evidence="2">
    <location>
        <position position="60"/>
    </location>
    <ligand>
        <name>substrate</name>
    </ligand>
</feature>
<accession>A0A0H3BKU8</accession>
<feature type="binding site" evidence="2">
    <location>
        <position position="26"/>
    </location>
    <ligand>
        <name>substrate</name>
    </ligand>
</feature>
<sequence>MQHVAIIMDGNGRWAERRGLRRSAGHRRGLQTAREIVAALCAIRVPFVTLYVFSTENWKRSAHEVHFLMNLIRWYLKKEMSFYVEHAIRVVHLGCAQTLPPDVRSQIEYVVERTRSHRGTTVALAINYGGKDEILRAVKKVLCSTSCPDGELLTEEAFGACLDAPQLPSVDFLIRTGGQQRMSNFLLWQSAYAEFYFTDILWPDFRVEDMLRALDEYRLRTRTFGGLE</sequence>
<dbReference type="Proteomes" id="UP000001202">
    <property type="component" value="Chromosome"/>
</dbReference>
<dbReference type="CDD" id="cd00475">
    <property type="entry name" value="Cis_IPPS"/>
    <property type="match status" value="1"/>
</dbReference>